<dbReference type="InterPro" id="IPR036396">
    <property type="entry name" value="Cyt_P450_sf"/>
</dbReference>
<dbReference type="InterPro" id="IPR017972">
    <property type="entry name" value="Cyt_P450_CS"/>
</dbReference>
<dbReference type="GO" id="GO:0004497">
    <property type="term" value="F:monooxygenase activity"/>
    <property type="evidence" value="ECO:0007669"/>
    <property type="project" value="UniProtKB-KW"/>
</dbReference>
<evidence type="ECO:0000256" key="8">
    <source>
        <dbReference type="PIRSR" id="PIRSR602401-1"/>
    </source>
</evidence>
<feature type="transmembrane region" description="Helical" evidence="11">
    <location>
        <begin position="44"/>
        <end position="64"/>
    </location>
</feature>
<comment type="similarity">
    <text evidence="2 9">Belongs to the cytochrome P450 family.</text>
</comment>
<keyword evidence="13" id="KW-1185">Reference proteome</keyword>
<dbReference type="Pfam" id="PF00067">
    <property type="entry name" value="p450"/>
    <property type="match status" value="1"/>
</dbReference>
<evidence type="ECO:0000313" key="13">
    <source>
        <dbReference type="Proteomes" id="UP000076154"/>
    </source>
</evidence>
<evidence type="ECO:0000313" key="12">
    <source>
        <dbReference type="EMBL" id="RDB15427.1"/>
    </source>
</evidence>
<reference evidence="12" key="1">
    <citation type="submission" date="2018-04" db="EMBL/GenBank/DDBJ databases">
        <title>Whole genome sequencing of Hypsizygus marmoreus.</title>
        <authorList>
            <person name="Choi I.-G."/>
            <person name="Min B."/>
            <person name="Kim J.-G."/>
            <person name="Kim S."/>
            <person name="Oh Y.-L."/>
            <person name="Kong W.-S."/>
            <person name="Park H."/>
            <person name="Jeong J."/>
            <person name="Song E.-S."/>
        </authorList>
    </citation>
    <scope>NUCLEOTIDE SEQUENCE [LARGE SCALE GENOMIC DNA]</scope>
    <source>
        <strain evidence="12">51987-8</strain>
    </source>
</reference>
<keyword evidence="11" id="KW-0812">Transmembrane</keyword>
<dbReference type="PRINTS" id="PR00385">
    <property type="entry name" value="P450"/>
</dbReference>
<name>A0A369J462_HYPMA</name>
<evidence type="ECO:0000256" key="10">
    <source>
        <dbReference type="SAM" id="MobiDB-lite"/>
    </source>
</evidence>
<dbReference type="Gene3D" id="1.10.630.10">
    <property type="entry name" value="Cytochrome P450"/>
    <property type="match status" value="1"/>
</dbReference>
<dbReference type="InParanoid" id="A0A369J462"/>
<dbReference type="EMBL" id="LUEZ02000158">
    <property type="protein sequence ID" value="RDB15427.1"/>
    <property type="molecule type" value="Genomic_DNA"/>
</dbReference>
<keyword evidence="4 8" id="KW-0479">Metal-binding</keyword>
<evidence type="ECO:0000256" key="11">
    <source>
        <dbReference type="SAM" id="Phobius"/>
    </source>
</evidence>
<dbReference type="GO" id="GO:0020037">
    <property type="term" value="F:heme binding"/>
    <property type="evidence" value="ECO:0007669"/>
    <property type="project" value="InterPro"/>
</dbReference>
<dbReference type="InterPro" id="IPR047146">
    <property type="entry name" value="Cyt_P450_E_CYP52_fungi"/>
</dbReference>
<keyword evidence="5 9" id="KW-0560">Oxidoreductase</keyword>
<sequence>MNLPPGLQYLTQALVLSFPSSFVVYLILSVLVKNLDLETAVPTWIVIVVALSSRPLFLVASSFWSEYSNVVDAKRRGAALVPQVSDSWPGGFSIVAAMVKNFKTGHPGDIFLQWIEQYGNTYALKLFGENRVFTYEPEHIKAILATQFEIFEKGPIFNVQFSSLLGTGVFNSDGDMWKFHRTMTRPFFSKERISDFELFDRHAEDAINQANARLAEGHAIDFQDLVSRFTLDTATEFLCGTDVRSLSAGLPYPATTPSNVRTNIAQEAHPANVFAHAFISGQTLSSLRTRYGPSWALVEFWEDRVKPHREVVDAFLSPILEEALRTVERKKRVSDGDEGSDEGEKETLLDNLVSQTQNRQILKDELTNLLVAGRDTTASTLTFAIYMLTQHPDITKRLREEIFRTVGQTGRPTYEHIKEMKYLRAFVNETLRLYPPVPFDSRTSNKATVWPSKTPGVPDYYIPARTKCSYGVFLMHRRKDLWGPDALEFDPDRFLDERLGKYLTPNPFIFLPFNAGPRICLGQQVRGSPFLSPCPSFSILPFPSSLPDFHTYPTNPPRAIAQFAYHESSFFLVRLLQRFAHFTLAGDAQPPESLPPKEWGCDTNEKEGTSVNLRGRDRLWPGVHLTMFIKGGLWVRMQESEFDSGSESALGGDALGG</sequence>
<keyword evidence="11" id="KW-0472">Membrane</keyword>
<feature type="transmembrane region" description="Helical" evidence="11">
    <location>
        <begin position="12"/>
        <end position="32"/>
    </location>
</feature>
<feature type="region of interest" description="Disordered" evidence="10">
    <location>
        <begin position="328"/>
        <end position="347"/>
    </location>
</feature>
<evidence type="ECO:0000256" key="6">
    <source>
        <dbReference type="ARBA" id="ARBA00023004"/>
    </source>
</evidence>
<dbReference type="PROSITE" id="PS00086">
    <property type="entry name" value="CYTOCHROME_P450"/>
    <property type="match status" value="1"/>
</dbReference>
<dbReference type="SUPFAM" id="SSF48264">
    <property type="entry name" value="Cytochrome P450"/>
    <property type="match status" value="1"/>
</dbReference>
<evidence type="ECO:0000256" key="1">
    <source>
        <dbReference type="ARBA" id="ARBA00001971"/>
    </source>
</evidence>
<dbReference type="PRINTS" id="PR00463">
    <property type="entry name" value="EP450I"/>
</dbReference>
<keyword evidence="11" id="KW-1133">Transmembrane helix</keyword>
<dbReference type="InterPro" id="IPR001128">
    <property type="entry name" value="Cyt_P450"/>
</dbReference>
<organism evidence="12 13">
    <name type="scientific">Hypsizygus marmoreus</name>
    <name type="common">White beech mushroom</name>
    <name type="synonym">Agaricus marmoreus</name>
    <dbReference type="NCBI Taxonomy" id="39966"/>
    <lineage>
        <taxon>Eukaryota</taxon>
        <taxon>Fungi</taxon>
        <taxon>Dikarya</taxon>
        <taxon>Basidiomycota</taxon>
        <taxon>Agaricomycotina</taxon>
        <taxon>Agaricomycetes</taxon>
        <taxon>Agaricomycetidae</taxon>
        <taxon>Agaricales</taxon>
        <taxon>Tricholomatineae</taxon>
        <taxon>Lyophyllaceae</taxon>
        <taxon>Hypsizygus</taxon>
    </lineage>
</organism>
<feature type="binding site" description="axial binding residue" evidence="8">
    <location>
        <position position="520"/>
    </location>
    <ligand>
        <name>heme</name>
        <dbReference type="ChEBI" id="CHEBI:30413"/>
    </ligand>
    <ligandPart>
        <name>Fe</name>
        <dbReference type="ChEBI" id="CHEBI:18248"/>
    </ligandPart>
</feature>
<evidence type="ECO:0000256" key="9">
    <source>
        <dbReference type="RuleBase" id="RU000461"/>
    </source>
</evidence>
<dbReference type="PANTHER" id="PTHR24287:SF1">
    <property type="entry name" value="P450, PUTATIVE (EUROFUNG)-RELATED"/>
    <property type="match status" value="1"/>
</dbReference>
<gene>
    <name evidence="12" type="ORF">Hypma_004172</name>
</gene>
<protein>
    <submittedName>
        <fullName evidence="12">Uncharacterized protein</fullName>
    </submittedName>
</protein>
<evidence type="ECO:0000256" key="2">
    <source>
        <dbReference type="ARBA" id="ARBA00010617"/>
    </source>
</evidence>
<keyword evidence="3 8" id="KW-0349">Heme</keyword>
<proteinExistence type="inferred from homology"/>
<dbReference type="AlphaFoldDB" id="A0A369J462"/>
<dbReference type="GO" id="GO:0005506">
    <property type="term" value="F:iron ion binding"/>
    <property type="evidence" value="ECO:0007669"/>
    <property type="project" value="InterPro"/>
</dbReference>
<evidence type="ECO:0000256" key="3">
    <source>
        <dbReference type="ARBA" id="ARBA00022617"/>
    </source>
</evidence>
<dbReference type="OrthoDB" id="1470350at2759"/>
<keyword evidence="6 8" id="KW-0408">Iron</keyword>
<dbReference type="InterPro" id="IPR002401">
    <property type="entry name" value="Cyt_P450_E_grp-I"/>
</dbReference>
<comment type="cofactor">
    <cofactor evidence="1 8">
        <name>heme</name>
        <dbReference type="ChEBI" id="CHEBI:30413"/>
    </cofactor>
</comment>
<dbReference type="Proteomes" id="UP000076154">
    <property type="component" value="Unassembled WGS sequence"/>
</dbReference>
<evidence type="ECO:0000256" key="5">
    <source>
        <dbReference type="ARBA" id="ARBA00023002"/>
    </source>
</evidence>
<dbReference type="STRING" id="39966.A0A369J462"/>
<dbReference type="CDD" id="cd11063">
    <property type="entry name" value="CYP52"/>
    <property type="match status" value="1"/>
</dbReference>
<evidence type="ECO:0000256" key="7">
    <source>
        <dbReference type="ARBA" id="ARBA00023033"/>
    </source>
</evidence>
<accession>A0A369J462</accession>
<keyword evidence="7 9" id="KW-0503">Monooxygenase</keyword>
<dbReference type="PANTHER" id="PTHR24287">
    <property type="entry name" value="P450, PUTATIVE (EUROFUNG)-RELATED"/>
    <property type="match status" value="1"/>
</dbReference>
<comment type="caution">
    <text evidence="12">The sequence shown here is derived from an EMBL/GenBank/DDBJ whole genome shotgun (WGS) entry which is preliminary data.</text>
</comment>
<evidence type="ECO:0000256" key="4">
    <source>
        <dbReference type="ARBA" id="ARBA00022723"/>
    </source>
</evidence>
<dbReference type="GO" id="GO:0016705">
    <property type="term" value="F:oxidoreductase activity, acting on paired donors, with incorporation or reduction of molecular oxygen"/>
    <property type="evidence" value="ECO:0007669"/>
    <property type="project" value="InterPro"/>
</dbReference>